<keyword evidence="8" id="KW-0443">Lipid metabolism</keyword>
<dbReference type="AlphaFoldDB" id="A0ABD2PQB8"/>
<evidence type="ECO:0000256" key="7">
    <source>
        <dbReference type="ARBA" id="ARBA00023002"/>
    </source>
</evidence>
<evidence type="ECO:0000313" key="16">
    <source>
        <dbReference type="EMBL" id="KAL3308892.1"/>
    </source>
</evidence>
<protein>
    <recommendedName>
        <fullName evidence="12">Enoyl-[acyl-carrier-protein] reductase, mitochondrial</fullName>
        <ecNumber evidence="11">1.3.1.104</ecNumber>
    </recommendedName>
    <alternativeName>
        <fullName evidence="13">2-enoyl thioester reductase</fullName>
    </alternativeName>
</protein>
<keyword evidence="17" id="KW-1185">Reference proteome</keyword>
<accession>A0ABD2PQB8</accession>
<evidence type="ECO:0000256" key="5">
    <source>
        <dbReference type="ARBA" id="ARBA00022857"/>
    </source>
</evidence>
<dbReference type="InterPro" id="IPR051034">
    <property type="entry name" value="Mito_Enoyl-ACP_Reductase"/>
</dbReference>
<evidence type="ECO:0000256" key="12">
    <source>
        <dbReference type="ARBA" id="ARBA00041058"/>
    </source>
</evidence>
<dbReference type="SMART" id="SM00829">
    <property type="entry name" value="PKS_ER"/>
    <property type="match status" value="1"/>
</dbReference>
<evidence type="ECO:0000256" key="14">
    <source>
        <dbReference type="ARBA" id="ARBA00048843"/>
    </source>
</evidence>
<proteinExistence type="inferred from homology"/>
<dbReference type="InterPro" id="IPR013154">
    <property type="entry name" value="ADH-like_N"/>
</dbReference>
<dbReference type="EC" id="1.3.1.104" evidence="11"/>
<dbReference type="GO" id="GO:0005739">
    <property type="term" value="C:mitochondrion"/>
    <property type="evidence" value="ECO:0007669"/>
    <property type="project" value="UniProtKB-SubCell"/>
</dbReference>
<dbReference type="PANTHER" id="PTHR43981">
    <property type="entry name" value="ENOYL-[ACYL-CARRIER-PROTEIN] REDUCTASE, MITOCHONDRIAL"/>
    <property type="match status" value="1"/>
</dbReference>
<dbReference type="InterPro" id="IPR036291">
    <property type="entry name" value="NAD(P)-bd_dom_sf"/>
</dbReference>
<comment type="caution">
    <text evidence="16">The sequence shown here is derived from an EMBL/GenBank/DDBJ whole genome shotgun (WGS) entry which is preliminary data.</text>
</comment>
<evidence type="ECO:0000313" key="17">
    <source>
        <dbReference type="Proteomes" id="UP001626550"/>
    </source>
</evidence>
<keyword evidence="3" id="KW-0444">Lipid biosynthesis</keyword>
<evidence type="ECO:0000256" key="6">
    <source>
        <dbReference type="ARBA" id="ARBA00022946"/>
    </source>
</evidence>
<dbReference type="Gene3D" id="3.90.180.10">
    <property type="entry name" value="Medium-chain alcohol dehydrogenases, catalytic domain"/>
    <property type="match status" value="1"/>
</dbReference>
<reference evidence="16 17" key="1">
    <citation type="submission" date="2024-11" db="EMBL/GenBank/DDBJ databases">
        <title>Adaptive evolution of stress response genes in parasites aligns with host niche diversity.</title>
        <authorList>
            <person name="Hahn C."/>
            <person name="Resl P."/>
        </authorList>
    </citation>
    <scope>NUCLEOTIDE SEQUENCE [LARGE SCALE GENOMIC DNA]</scope>
    <source>
        <strain evidence="16">EGGRZ-B1_66</strain>
        <tissue evidence="16">Body</tissue>
    </source>
</reference>
<dbReference type="Pfam" id="PF00107">
    <property type="entry name" value="ADH_zinc_N"/>
    <property type="match status" value="1"/>
</dbReference>
<gene>
    <name evidence="16" type="ORF">Ciccas_012569</name>
</gene>
<dbReference type="InterPro" id="IPR011032">
    <property type="entry name" value="GroES-like_sf"/>
</dbReference>
<evidence type="ECO:0000256" key="2">
    <source>
        <dbReference type="ARBA" id="ARBA00010371"/>
    </source>
</evidence>
<sequence length="355" mass="39464">MTNKIGFNIARRYSSQSRLAYKSFGEPKDVLFLEKFENKKPSLNEMKIKILAAAIHPSDINTIQGVYPIKASEFPALCGKEAVGKVVEIGGAVKDFKVGDLVSPRFGFTGSWSTEVVAQDQQFIKIDADLAPSTLAVAFTNPATAYQMLHQFTKLEKGDYVIQNGSTSAVGIYTIQLCRILGFKTINIIRKRETEEGTQKTKEALKNYGGNLVITDEELKSMIENKQFKGIGSIKLALTCVFGPSVLPFFRLLDNGGVIVTYGAMARKPAPVPAGPLIFKDISFRGFWFSQFLSRISNQESDQLRKKLHTMFISQELLPSPHLEFPIDNWREAIDKASFSDKTPEGLSTKVILTF</sequence>
<evidence type="ECO:0000256" key="4">
    <source>
        <dbReference type="ARBA" id="ARBA00022832"/>
    </source>
</evidence>
<keyword evidence="4" id="KW-0276">Fatty acid metabolism</keyword>
<evidence type="ECO:0000256" key="13">
    <source>
        <dbReference type="ARBA" id="ARBA00042123"/>
    </source>
</evidence>
<evidence type="ECO:0000256" key="11">
    <source>
        <dbReference type="ARBA" id="ARBA00038963"/>
    </source>
</evidence>
<dbReference type="GO" id="GO:0141148">
    <property type="term" value="F:enoyl-[acyl-carrier-protein] reductase (NADPH) activity"/>
    <property type="evidence" value="ECO:0007669"/>
    <property type="project" value="UniProtKB-EC"/>
</dbReference>
<dbReference type="Pfam" id="PF08240">
    <property type="entry name" value="ADH_N"/>
    <property type="match status" value="1"/>
</dbReference>
<evidence type="ECO:0000256" key="1">
    <source>
        <dbReference type="ARBA" id="ARBA00004173"/>
    </source>
</evidence>
<dbReference type="CDD" id="cd08290">
    <property type="entry name" value="ETR"/>
    <property type="match status" value="1"/>
</dbReference>
<keyword evidence="9" id="KW-0496">Mitochondrion</keyword>
<keyword evidence="5" id="KW-0521">NADP</keyword>
<evidence type="ECO:0000256" key="9">
    <source>
        <dbReference type="ARBA" id="ARBA00023128"/>
    </source>
</evidence>
<feature type="domain" description="Enoyl reductase (ER)" evidence="15">
    <location>
        <begin position="25"/>
        <end position="353"/>
    </location>
</feature>
<dbReference type="InterPro" id="IPR013149">
    <property type="entry name" value="ADH-like_C"/>
</dbReference>
<dbReference type="PANTHER" id="PTHR43981:SF2">
    <property type="entry name" value="ENOYL-[ACYL-CARRIER-PROTEIN] REDUCTASE, MITOCHONDRIAL"/>
    <property type="match status" value="1"/>
</dbReference>
<name>A0ABD2PQB8_9PLAT</name>
<evidence type="ECO:0000256" key="8">
    <source>
        <dbReference type="ARBA" id="ARBA00023098"/>
    </source>
</evidence>
<keyword evidence="10" id="KW-0275">Fatty acid biosynthesis</keyword>
<dbReference type="GO" id="GO:0006633">
    <property type="term" value="P:fatty acid biosynthetic process"/>
    <property type="evidence" value="ECO:0007669"/>
    <property type="project" value="UniProtKB-KW"/>
</dbReference>
<keyword evidence="6" id="KW-0809">Transit peptide</keyword>
<keyword evidence="7" id="KW-0560">Oxidoreductase</keyword>
<comment type="catalytic activity">
    <reaction evidence="14">
        <text>a 2,3-saturated acyl-[ACP] + NADP(+) = a (2E)-enoyl-[ACP] + NADPH + H(+)</text>
        <dbReference type="Rhea" id="RHEA:22564"/>
        <dbReference type="Rhea" id="RHEA-COMP:9925"/>
        <dbReference type="Rhea" id="RHEA-COMP:9926"/>
        <dbReference type="ChEBI" id="CHEBI:15378"/>
        <dbReference type="ChEBI" id="CHEBI:57783"/>
        <dbReference type="ChEBI" id="CHEBI:58349"/>
        <dbReference type="ChEBI" id="CHEBI:78784"/>
        <dbReference type="ChEBI" id="CHEBI:78785"/>
        <dbReference type="EC" id="1.3.1.104"/>
    </reaction>
</comment>
<evidence type="ECO:0000256" key="10">
    <source>
        <dbReference type="ARBA" id="ARBA00023160"/>
    </source>
</evidence>
<dbReference type="SUPFAM" id="SSF50129">
    <property type="entry name" value="GroES-like"/>
    <property type="match status" value="1"/>
</dbReference>
<evidence type="ECO:0000259" key="15">
    <source>
        <dbReference type="SMART" id="SM00829"/>
    </source>
</evidence>
<dbReference type="EMBL" id="JBJKFK010004565">
    <property type="protein sequence ID" value="KAL3308892.1"/>
    <property type="molecule type" value="Genomic_DNA"/>
</dbReference>
<evidence type="ECO:0000256" key="3">
    <source>
        <dbReference type="ARBA" id="ARBA00022516"/>
    </source>
</evidence>
<dbReference type="SUPFAM" id="SSF51735">
    <property type="entry name" value="NAD(P)-binding Rossmann-fold domains"/>
    <property type="match status" value="1"/>
</dbReference>
<comment type="subcellular location">
    <subcellularLocation>
        <location evidence="1">Mitochondrion</location>
    </subcellularLocation>
</comment>
<dbReference type="Gene3D" id="3.40.50.720">
    <property type="entry name" value="NAD(P)-binding Rossmann-like Domain"/>
    <property type="match status" value="1"/>
</dbReference>
<organism evidence="16 17">
    <name type="scientific">Cichlidogyrus casuarinus</name>
    <dbReference type="NCBI Taxonomy" id="1844966"/>
    <lineage>
        <taxon>Eukaryota</taxon>
        <taxon>Metazoa</taxon>
        <taxon>Spiralia</taxon>
        <taxon>Lophotrochozoa</taxon>
        <taxon>Platyhelminthes</taxon>
        <taxon>Monogenea</taxon>
        <taxon>Monopisthocotylea</taxon>
        <taxon>Dactylogyridea</taxon>
        <taxon>Ancyrocephalidae</taxon>
        <taxon>Cichlidogyrus</taxon>
    </lineage>
</organism>
<dbReference type="Proteomes" id="UP001626550">
    <property type="component" value="Unassembled WGS sequence"/>
</dbReference>
<comment type="similarity">
    <text evidence="2">Belongs to the zinc-containing alcohol dehydrogenase family. Quinone oxidoreductase subfamily.</text>
</comment>
<dbReference type="InterPro" id="IPR020843">
    <property type="entry name" value="ER"/>
</dbReference>